<comment type="caution">
    <text evidence="1">The sequence shown here is derived from an EMBL/GenBank/DDBJ whole genome shotgun (WGS) entry which is preliminary data.</text>
</comment>
<organism evidence="1 2">
    <name type="scientific">Streptomyces colonosanans</name>
    <dbReference type="NCBI Taxonomy" id="1428652"/>
    <lineage>
        <taxon>Bacteria</taxon>
        <taxon>Bacillati</taxon>
        <taxon>Actinomycetota</taxon>
        <taxon>Actinomycetes</taxon>
        <taxon>Kitasatosporales</taxon>
        <taxon>Streptomycetaceae</taxon>
        <taxon>Streptomyces</taxon>
    </lineage>
</organism>
<proteinExistence type="predicted"/>
<sequence>MLLHGLALLWAPPIRLLELGACAGLNLLLDRYRWFGPGWEWGDPASPVRLPVRGPDPGGIDIVERVGCDLRLRDPAHPADVPAVRAYLPFEHHDWTAPARLELMQYS</sequence>
<dbReference type="RefSeq" id="WP_071365577.1">
    <property type="nucleotide sequence ID" value="NZ_MLYP01000022.1"/>
</dbReference>
<dbReference type="Proteomes" id="UP000179935">
    <property type="component" value="Unassembled WGS sequence"/>
</dbReference>
<dbReference type="AlphaFoldDB" id="A0A1S2PP86"/>
<accession>A0A1S2PP86</accession>
<keyword evidence="2" id="KW-1185">Reference proteome</keyword>
<dbReference type="InterPro" id="IPR011200">
    <property type="entry name" value="UCP012608"/>
</dbReference>
<dbReference type="Pfam" id="PF10094">
    <property type="entry name" value="DUF2332"/>
    <property type="match status" value="1"/>
</dbReference>
<name>A0A1S2PP86_9ACTN</name>
<evidence type="ECO:0000313" key="2">
    <source>
        <dbReference type="Proteomes" id="UP000179935"/>
    </source>
</evidence>
<protein>
    <recommendedName>
        <fullName evidence="3">DUF2332 domain-containing protein</fullName>
    </recommendedName>
</protein>
<dbReference type="OrthoDB" id="8899077at2"/>
<dbReference type="EMBL" id="MLYP01000022">
    <property type="protein sequence ID" value="OIJ95628.1"/>
    <property type="molecule type" value="Genomic_DNA"/>
</dbReference>
<evidence type="ECO:0000313" key="1">
    <source>
        <dbReference type="EMBL" id="OIJ95628.1"/>
    </source>
</evidence>
<evidence type="ECO:0008006" key="3">
    <source>
        <dbReference type="Google" id="ProtNLM"/>
    </source>
</evidence>
<gene>
    <name evidence="1" type="ORF">BIV24_08475</name>
</gene>
<reference evidence="1 2" key="1">
    <citation type="submission" date="2016-10" db="EMBL/GenBank/DDBJ databases">
        <title>Genome sequence of Streptomyces sp. MUSC 93.</title>
        <authorList>
            <person name="Lee L.-H."/>
            <person name="Ser H.-L."/>
            <person name="Law J.W.-F."/>
        </authorList>
    </citation>
    <scope>NUCLEOTIDE SEQUENCE [LARGE SCALE GENOMIC DNA]</scope>
    <source>
        <strain evidence="1 2">MUSC 93</strain>
    </source>
</reference>
<dbReference type="STRING" id="1428652.BIV24_08475"/>